<dbReference type="EMBL" id="CP009896">
    <property type="protein sequence ID" value="AIY19720.2"/>
    <property type="molecule type" value="Genomic_DNA"/>
</dbReference>
<feature type="domain" description="Ribosomal RNA adenine methylase transferase N-terminal" evidence="6">
    <location>
        <begin position="2"/>
        <end position="138"/>
    </location>
</feature>
<name>A0A0A1DWA3_NOCSI</name>
<dbReference type="STRING" id="2045.KR76_04810"/>
<gene>
    <name evidence="7" type="ORF">KR76_04810</name>
</gene>
<dbReference type="AlphaFoldDB" id="A0A0A1DWA3"/>
<dbReference type="SUPFAM" id="SSF53335">
    <property type="entry name" value="S-adenosyl-L-methionine-dependent methyltransferases"/>
    <property type="match status" value="1"/>
</dbReference>
<dbReference type="KEGG" id="psim:KR76_04810"/>
<sequence>MGAGDGALAAPLLATGATVIAVELHARRAALLRDRYGERGLRVVRCDLRELRLPARPFRVVANPPYAATTALVRLLLGSDRLVRADLVLQGGAARRLVERPPPARHVRRYRLEVVGPLPRSAFRVPPKVDSVRLRIERG</sequence>
<dbReference type="GO" id="GO:0000179">
    <property type="term" value="F:rRNA (adenine-N6,N6-)-dimethyltransferase activity"/>
    <property type="evidence" value="ECO:0007669"/>
    <property type="project" value="UniProtKB-UniRule"/>
</dbReference>
<dbReference type="PANTHER" id="PTHR11727">
    <property type="entry name" value="DIMETHYLADENOSINE TRANSFERASE"/>
    <property type="match status" value="1"/>
</dbReference>
<keyword evidence="4 5" id="KW-0694">RNA-binding</keyword>
<feature type="binding site" evidence="5">
    <location>
        <position position="23"/>
    </location>
    <ligand>
        <name>S-adenosyl-L-methionine</name>
        <dbReference type="ChEBI" id="CHEBI:59789"/>
    </ligand>
</feature>
<dbReference type="GO" id="GO:0003723">
    <property type="term" value="F:RNA binding"/>
    <property type="evidence" value="ECO:0007669"/>
    <property type="project" value="UniProtKB-UniRule"/>
</dbReference>
<evidence type="ECO:0000256" key="3">
    <source>
        <dbReference type="ARBA" id="ARBA00022691"/>
    </source>
</evidence>
<dbReference type="Proteomes" id="UP000030300">
    <property type="component" value="Chromosome"/>
</dbReference>
<evidence type="ECO:0000259" key="6">
    <source>
        <dbReference type="SMART" id="SM00650"/>
    </source>
</evidence>
<dbReference type="PANTHER" id="PTHR11727:SF7">
    <property type="entry name" value="DIMETHYLADENOSINE TRANSFERASE-RELATED"/>
    <property type="match status" value="1"/>
</dbReference>
<keyword evidence="1 5" id="KW-0489">Methyltransferase</keyword>
<dbReference type="eggNOG" id="COG0030">
    <property type="taxonomic scope" value="Bacteria"/>
</dbReference>
<dbReference type="InterPro" id="IPR029063">
    <property type="entry name" value="SAM-dependent_MTases_sf"/>
</dbReference>
<keyword evidence="8" id="KW-1185">Reference proteome</keyword>
<comment type="similarity">
    <text evidence="5">Belongs to the class I-like SAM-binding methyltransferase superfamily. rRNA adenine N(6)-methyltransferase family.</text>
</comment>
<comment type="caution">
    <text evidence="5">Lacks conserved residue(s) required for the propagation of feature annotation.</text>
</comment>
<feature type="binding site" evidence="5">
    <location>
        <position position="1"/>
    </location>
    <ligand>
        <name>S-adenosyl-L-methionine</name>
        <dbReference type="ChEBI" id="CHEBI:59789"/>
    </ligand>
</feature>
<reference evidence="7 8" key="1">
    <citation type="journal article" date="2015" name="Genome Announc.">
        <title>Complete Genome Sequence of Steroid-Transforming Nocardioides simplex VKM Ac-2033D.</title>
        <authorList>
            <person name="Shtratnikova V.Y."/>
            <person name="Schelkunov M.I."/>
            <person name="Pekov Y.A."/>
            <person name="Fokina V.V."/>
            <person name="Logacheva M.D."/>
            <person name="Sokolov S.L."/>
            <person name="Bragin E.Y."/>
            <person name="Ashapkin V.V."/>
            <person name="Donova M.V."/>
        </authorList>
    </citation>
    <scope>NUCLEOTIDE SEQUENCE [LARGE SCALE GENOMIC DNA]</scope>
    <source>
        <strain evidence="7 8">VKM Ac-2033D</strain>
    </source>
</reference>
<feature type="binding site" evidence="5">
    <location>
        <position position="2"/>
    </location>
    <ligand>
        <name>S-adenosyl-L-methionine</name>
        <dbReference type="ChEBI" id="CHEBI:59789"/>
    </ligand>
</feature>
<dbReference type="CDD" id="cd02440">
    <property type="entry name" value="AdoMet_MTases"/>
    <property type="match status" value="1"/>
</dbReference>
<evidence type="ECO:0000256" key="1">
    <source>
        <dbReference type="ARBA" id="ARBA00022603"/>
    </source>
</evidence>
<dbReference type="Gene3D" id="3.40.50.150">
    <property type="entry name" value="Vaccinia Virus protein VP39"/>
    <property type="match status" value="1"/>
</dbReference>
<dbReference type="HOGENOM" id="CLU_128152_0_0_11"/>
<evidence type="ECO:0000313" key="8">
    <source>
        <dbReference type="Proteomes" id="UP000030300"/>
    </source>
</evidence>
<dbReference type="InterPro" id="IPR020598">
    <property type="entry name" value="rRNA_Ade_methylase_Trfase_N"/>
</dbReference>
<dbReference type="Pfam" id="PF00398">
    <property type="entry name" value="RrnaAD"/>
    <property type="match status" value="1"/>
</dbReference>
<evidence type="ECO:0000256" key="5">
    <source>
        <dbReference type="PROSITE-ProRule" id="PRU01026"/>
    </source>
</evidence>
<protein>
    <submittedName>
        <fullName evidence="7">23S rRNA N-6-methyltransferase ErmCX</fullName>
    </submittedName>
</protein>
<accession>A0A0A1DWA3</accession>
<evidence type="ECO:0000256" key="4">
    <source>
        <dbReference type="ARBA" id="ARBA00022884"/>
    </source>
</evidence>
<evidence type="ECO:0000256" key="2">
    <source>
        <dbReference type="ARBA" id="ARBA00022679"/>
    </source>
</evidence>
<proteinExistence type="inferred from homology"/>
<dbReference type="PROSITE" id="PS51689">
    <property type="entry name" value="SAM_RNA_A_N6_MT"/>
    <property type="match status" value="1"/>
</dbReference>
<dbReference type="InterPro" id="IPR001737">
    <property type="entry name" value="KsgA/Erm"/>
</dbReference>
<keyword evidence="3 5" id="KW-0949">S-adenosyl-L-methionine</keyword>
<feature type="binding site" evidence="5">
    <location>
        <position position="63"/>
    </location>
    <ligand>
        <name>S-adenosyl-L-methionine</name>
        <dbReference type="ChEBI" id="CHEBI:59789"/>
    </ligand>
</feature>
<dbReference type="SMART" id="SM00650">
    <property type="entry name" value="rADc"/>
    <property type="match status" value="1"/>
</dbReference>
<feature type="binding site" evidence="5">
    <location>
        <position position="47"/>
    </location>
    <ligand>
        <name>S-adenosyl-L-methionine</name>
        <dbReference type="ChEBI" id="CHEBI:59789"/>
    </ligand>
</feature>
<evidence type="ECO:0000313" key="7">
    <source>
        <dbReference type="EMBL" id="AIY19720.2"/>
    </source>
</evidence>
<keyword evidence="2 5" id="KW-0808">Transferase</keyword>
<organism evidence="7 8">
    <name type="scientific">Nocardioides simplex</name>
    <name type="common">Arthrobacter simplex</name>
    <dbReference type="NCBI Taxonomy" id="2045"/>
    <lineage>
        <taxon>Bacteria</taxon>
        <taxon>Bacillati</taxon>
        <taxon>Actinomycetota</taxon>
        <taxon>Actinomycetes</taxon>
        <taxon>Propionibacteriales</taxon>
        <taxon>Nocardioidaceae</taxon>
        <taxon>Pimelobacter</taxon>
    </lineage>
</organism>